<evidence type="ECO:0000313" key="1">
    <source>
        <dbReference type="EMBL" id="KAH7923975.1"/>
    </source>
</evidence>
<dbReference type="Proteomes" id="UP000790709">
    <property type="component" value="Unassembled WGS sequence"/>
</dbReference>
<accession>A0ACB8BF45</accession>
<proteinExistence type="predicted"/>
<gene>
    <name evidence="1" type="ORF">BV22DRAFT_1091827</name>
</gene>
<reference evidence="1" key="1">
    <citation type="journal article" date="2021" name="New Phytol.">
        <title>Evolutionary innovations through gain and loss of genes in the ectomycorrhizal Boletales.</title>
        <authorList>
            <person name="Wu G."/>
            <person name="Miyauchi S."/>
            <person name="Morin E."/>
            <person name="Kuo A."/>
            <person name="Drula E."/>
            <person name="Varga T."/>
            <person name="Kohler A."/>
            <person name="Feng B."/>
            <person name="Cao Y."/>
            <person name="Lipzen A."/>
            <person name="Daum C."/>
            <person name="Hundley H."/>
            <person name="Pangilinan J."/>
            <person name="Johnson J."/>
            <person name="Barry K."/>
            <person name="LaButti K."/>
            <person name="Ng V."/>
            <person name="Ahrendt S."/>
            <person name="Min B."/>
            <person name="Choi I.G."/>
            <person name="Park H."/>
            <person name="Plett J.M."/>
            <person name="Magnuson J."/>
            <person name="Spatafora J.W."/>
            <person name="Nagy L.G."/>
            <person name="Henrissat B."/>
            <person name="Grigoriev I.V."/>
            <person name="Yang Z.L."/>
            <person name="Xu J."/>
            <person name="Martin F.M."/>
        </authorList>
    </citation>
    <scope>NUCLEOTIDE SEQUENCE</scope>
    <source>
        <strain evidence="1">KUC20120723A-06</strain>
    </source>
</reference>
<dbReference type="EMBL" id="MU266437">
    <property type="protein sequence ID" value="KAH7923975.1"/>
    <property type="molecule type" value="Genomic_DNA"/>
</dbReference>
<keyword evidence="2" id="KW-1185">Reference proteome</keyword>
<comment type="caution">
    <text evidence="1">The sequence shown here is derived from an EMBL/GenBank/DDBJ whole genome shotgun (WGS) entry which is preliminary data.</text>
</comment>
<protein>
    <submittedName>
        <fullName evidence="1">Pyridoxal phosphate-dependent enzyme beta subunit</fullName>
    </submittedName>
</protein>
<organism evidence="1 2">
    <name type="scientific">Leucogyrophana mollusca</name>
    <dbReference type="NCBI Taxonomy" id="85980"/>
    <lineage>
        <taxon>Eukaryota</taxon>
        <taxon>Fungi</taxon>
        <taxon>Dikarya</taxon>
        <taxon>Basidiomycota</taxon>
        <taxon>Agaricomycotina</taxon>
        <taxon>Agaricomycetes</taxon>
        <taxon>Agaricomycetidae</taxon>
        <taxon>Boletales</taxon>
        <taxon>Boletales incertae sedis</taxon>
        <taxon>Leucogyrophana</taxon>
    </lineage>
</organism>
<sequence>MASTSALRHILDTALDAVGNTPLIRLDKIAAQEGLKCNLLGKVEFTSAGGSVKDRIAKAMVLAAEKDGRLIPGKSVVIEPTSGNTGIGLAMACAIKGYSVIITMPNKMSLEKEALLRALGAEVVRTPTEAAWDAPESHIGVAQKLQREIPYGIILDQYGNPNNPLAHEYTTGPEIIEAVVSTPSTAARPSSEKVDAFIAGAGTGGTITGVSRALKKKHNPSCIVVGADPIGSVLAKPDYLNVTDAGSMYVVEGIGYDFIPEVLSQDPANVDSWVKTSDAESFAAVQRLMRHEGLLVGGSSGSALSGALKWLKSAEGKRIAETEGLNVVVLLPDGIRNYMSKSWFLDMTLHAEPRPLAGVISQILSPAEDIPHVYRSSL</sequence>
<evidence type="ECO:0000313" key="2">
    <source>
        <dbReference type="Proteomes" id="UP000790709"/>
    </source>
</evidence>
<name>A0ACB8BF45_9AGAM</name>